<evidence type="ECO:0000256" key="1">
    <source>
        <dbReference type="SAM" id="MobiDB-lite"/>
    </source>
</evidence>
<sequence>MSTTYDAVAAALHDHNSGRGGVADPPRTLTELLAVHADAAIAVSGAGRTAWNGQVVEAGDGILGLANWDGTLHLDRECILEPLRELYARTGDQQSPEALLRYREALLTVLHEQSHFLGPAGATQEAARLAFRQPGSRALEEGVAEVWAHRRLDAYLTELGIDQVAPGIERVTAEPSYQAFVPAVELLTADLDQRAGLPPGSTLDQLNRETAEGQWPMVSDLVYRSSQLPSVVPAPQEHEVRLNLEHTLRAGFAALADSEPLPRADAATRSRSIAHRVLFRLDAEITSTYDRFAPPSEHRHRITTPPSEHCDRPTTPFTQAFAGLAPPGSRKPTAGPTAAAPCASPAARSPRGTGRGG</sequence>
<dbReference type="OrthoDB" id="3812884at2"/>
<accession>A0A561BNT2</accession>
<evidence type="ECO:0000313" key="2">
    <source>
        <dbReference type="EMBL" id="TWD80536.1"/>
    </source>
</evidence>
<comment type="caution">
    <text evidence="2">The sequence shown here is derived from an EMBL/GenBank/DDBJ whole genome shotgun (WGS) entry which is preliminary data.</text>
</comment>
<dbReference type="RefSeq" id="WP_145804594.1">
    <property type="nucleotide sequence ID" value="NZ_VIVK01000001.1"/>
</dbReference>
<dbReference type="EMBL" id="VIVK01000001">
    <property type="protein sequence ID" value="TWD80536.1"/>
    <property type="molecule type" value="Genomic_DNA"/>
</dbReference>
<protein>
    <submittedName>
        <fullName evidence="2">Uncharacterized protein</fullName>
    </submittedName>
</protein>
<dbReference type="Proteomes" id="UP000318380">
    <property type="component" value="Unassembled WGS sequence"/>
</dbReference>
<dbReference type="AlphaFoldDB" id="A0A561BNT2"/>
<keyword evidence="3" id="KW-1185">Reference proteome</keyword>
<gene>
    <name evidence="2" type="ORF">FB561_1617</name>
</gene>
<reference evidence="2 3" key="1">
    <citation type="submission" date="2019-06" db="EMBL/GenBank/DDBJ databases">
        <title>Sequencing the genomes of 1000 actinobacteria strains.</title>
        <authorList>
            <person name="Klenk H.-P."/>
        </authorList>
    </citation>
    <scope>NUCLEOTIDE SEQUENCE [LARGE SCALE GENOMIC DNA]</scope>
    <source>
        <strain evidence="2 3">DSM 24683</strain>
    </source>
</reference>
<name>A0A561BNT2_9ACTN</name>
<evidence type="ECO:0000313" key="3">
    <source>
        <dbReference type="Proteomes" id="UP000318380"/>
    </source>
</evidence>
<proteinExistence type="predicted"/>
<organism evidence="2 3">
    <name type="scientific">Kribbella amoyensis</name>
    <dbReference type="NCBI Taxonomy" id="996641"/>
    <lineage>
        <taxon>Bacteria</taxon>
        <taxon>Bacillati</taxon>
        <taxon>Actinomycetota</taxon>
        <taxon>Actinomycetes</taxon>
        <taxon>Propionibacteriales</taxon>
        <taxon>Kribbellaceae</taxon>
        <taxon>Kribbella</taxon>
    </lineage>
</organism>
<feature type="region of interest" description="Disordered" evidence="1">
    <location>
        <begin position="294"/>
        <end position="357"/>
    </location>
</feature>
<feature type="compositionally biased region" description="Low complexity" evidence="1">
    <location>
        <begin position="332"/>
        <end position="357"/>
    </location>
</feature>